<evidence type="ECO:0000256" key="1">
    <source>
        <dbReference type="SAM" id="Phobius"/>
    </source>
</evidence>
<dbReference type="GO" id="GO:0140359">
    <property type="term" value="F:ABC-type transporter activity"/>
    <property type="evidence" value="ECO:0007669"/>
    <property type="project" value="InterPro"/>
</dbReference>
<reference evidence="2" key="1">
    <citation type="journal article" date="2020" name="mSystems">
        <title>Genome- and Community-Level Interaction Insights into Carbon Utilization and Element Cycling Functions of Hydrothermarchaeota in Hydrothermal Sediment.</title>
        <authorList>
            <person name="Zhou Z."/>
            <person name="Liu Y."/>
            <person name="Xu W."/>
            <person name="Pan J."/>
            <person name="Luo Z.H."/>
            <person name="Li M."/>
        </authorList>
    </citation>
    <scope>NUCLEOTIDE SEQUENCE [LARGE SCALE GENOMIC DNA]</scope>
    <source>
        <strain evidence="2">SpSt-289</strain>
    </source>
</reference>
<dbReference type="PANTHER" id="PTHR43471">
    <property type="entry name" value="ABC TRANSPORTER PERMEASE"/>
    <property type="match status" value="1"/>
</dbReference>
<dbReference type="EMBL" id="DSMG01000165">
    <property type="protein sequence ID" value="HDX32931.1"/>
    <property type="molecule type" value="Genomic_DNA"/>
</dbReference>
<feature type="transmembrane region" description="Helical" evidence="1">
    <location>
        <begin position="214"/>
        <end position="236"/>
    </location>
</feature>
<sequence length="272" mass="29136">MNWEAVWAIARKDVTVALRTRAVALPLMIVPLVLMVGIPVLVGLISGMAARLEIAPTDVDALSRPMPPGFDVRYAGLNDAQLGYIYFIVYLFAPMYLILPLMASAVVAADSFAGEKERRTLEALVYSPTTDRELLFAKILGAWIPGALVGLIGFALYVLVGNLMTWYVAERIVLPNLLWILLAFWVGPAAAALGLGVTVIASSRVNTFQEAYQIGSLIVLPLVLVVVGQAMGAFALSDGLVALFGLVLWGIAGGVFALAASTFRRTSLMARL</sequence>
<comment type="caution">
    <text evidence="2">The sequence shown here is derived from an EMBL/GenBank/DDBJ whole genome shotgun (WGS) entry which is preliminary data.</text>
</comment>
<keyword evidence="1" id="KW-0472">Membrane</keyword>
<dbReference type="Pfam" id="PF12679">
    <property type="entry name" value="ABC2_membrane_2"/>
    <property type="match status" value="1"/>
</dbReference>
<keyword evidence="1" id="KW-1133">Transmembrane helix</keyword>
<feature type="transmembrane region" description="Helical" evidence="1">
    <location>
        <begin position="22"/>
        <end position="45"/>
    </location>
</feature>
<protein>
    <recommendedName>
        <fullName evidence="3">ABC transporter permease</fullName>
    </recommendedName>
</protein>
<name>A0A7C1FW36_9CHLR</name>
<organism evidence="2">
    <name type="scientific">Caldilinea aerophila</name>
    <dbReference type="NCBI Taxonomy" id="133453"/>
    <lineage>
        <taxon>Bacteria</taxon>
        <taxon>Bacillati</taxon>
        <taxon>Chloroflexota</taxon>
        <taxon>Caldilineae</taxon>
        <taxon>Caldilineales</taxon>
        <taxon>Caldilineaceae</taxon>
        <taxon>Caldilinea</taxon>
    </lineage>
</organism>
<keyword evidence="1" id="KW-0812">Transmembrane</keyword>
<proteinExistence type="predicted"/>
<gene>
    <name evidence="2" type="ORF">ENQ20_15795</name>
</gene>
<dbReference type="GO" id="GO:0005886">
    <property type="term" value="C:plasma membrane"/>
    <property type="evidence" value="ECO:0007669"/>
    <property type="project" value="UniProtKB-SubCell"/>
</dbReference>
<dbReference type="PANTHER" id="PTHR43471:SF1">
    <property type="entry name" value="ABC TRANSPORTER PERMEASE PROTEIN NOSY-RELATED"/>
    <property type="match status" value="1"/>
</dbReference>
<feature type="transmembrane region" description="Helical" evidence="1">
    <location>
        <begin position="134"/>
        <end position="157"/>
    </location>
</feature>
<dbReference type="AlphaFoldDB" id="A0A7C1FW36"/>
<accession>A0A7C1FW36</accession>
<feature type="transmembrane region" description="Helical" evidence="1">
    <location>
        <begin position="84"/>
        <end position="113"/>
    </location>
</feature>
<feature type="transmembrane region" description="Helical" evidence="1">
    <location>
        <begin position="177"/>
        <end position="202"/>
    </location>
</feature>
<feature type="transmembrane region" description="Helical" evidence="1">
    <location>
        <begin position="242"/>
        <end position="263"/>
    </location>
</feature>
<evidence type="ECO:0000313" key="2">
    <source>
        <dbReference type="EMBL" id="HDX32931.1"/>
    </source>
</evidence>
<evidence type="ECO:0008006" key="3">
    <source>
        <dbReference type="Google" id="ProtNLM"/>
    </source>
</evidence>